<proteinExistence type="predicted"/>
<dbReference type="Proteomes" id="UP000231279">
    <property type="component" value="Unassembled WGS sequence"/>
</dbReference>
<dbReference type="OrthoDB" id="817978at2759"/>
<evidence type="ECO:0000313" key="2">
    <source>
        <dbReference type="Proteomes" id="UP000231279"/>
    </source>
</evidence>
<dbReference type="SUPFAM" id="SSF49723">
    <property type="entry name" value="Lipase/lipooxygenase domain (PLAT/LH2 domain)"/>
    <property type="match status" value="1"/>
</dbReference>
<name>A0A2G9GWS0_9LAMI</name>
<sequence length="97" mass="10849">MKILAPHLEYEHPERFQPGSLDVFVLDGPCMNPIACYLFLYRSGNDGWTPSDVFISQRYGGQVDFLFNVAIPNNGWFGYNNCFPPPPPPNAASLAVK</sequence>
<dbReference type="InterPro" id="IPR010417">
    <property type="entry name" value="Embryo-specific_ATS3"/>
</dbReference>
<keyword evidence="2" id="KW-1185">Reference proteome</keyword>
<accession>A0A2G9GWS0</accession>
<organism evidence="1 2">
    <name type="scientific">Handroanthus impetiginosus</name>
    <dbReference type="NCBI Taxonomy" id="429701"/>
    <lineage>
        <taxon>Eukaryota</taxon>
        <taxon>Viridiplantae</taxon>
        <taxon>Streptophyta</taxon>
        <taxon>Embryophyta</taxon>
        <taxon>Tracheophyta</taxon>
        <taxon>Spermatophyta</taxon>
        <taxon>Magnoliopsida</taxon>
        <taxon>eudicotyledons</taxon>
        <taxon>Gunneridae</taxon>
        <taxon>Pentapetalae</taxon>
        <taxon>asterids</taxon>
        <taxon>lamiids</taxon>
        <taxon>Lamiales</taxon>
        <taxon>Bignoniaceae</taxon>
        <taxon>Crescentiina</taxon>
        <taxon>Tabebuia alliance</taxon>
        <taxon>Handroanthus</taxon>
    </lineage>
</organism>
<comment type="caution">
    <text evidence="1">The sequence shown here is derived from an EMBL/GenBank/DDBJ whole genome shotgun (WGS) entry which is preliminary data.</text>
</comment>
<dbReference type="AlphaFoldDB" id="A0A2G9GWS0"/>
<dbReference type="STRING" id="429701.A0A2G9GWS0"/>
<gene>
    <name evidence="1" type="ORF">CDL12_17726</name>
</gene>
<dbReference type="Pfam" id="PF06232">
    <property type="entry name" value="ATS3"/>
    <property type="match status" value="1"/>
</dbReference>
<protein>
    <submittedName>
        <fullName evidence="1">Uncharacterized protein</fullName>
    </submittedName>
</protein>
<reference evidence="2" key="1">
    <citation type="journal article" date="2018" name="Gigascience">
        <title>Genome assembly of the Pink Ipe (Handroanthus impetiginosus, Bignoniaceae), a highly valued, ecologically keystone Neotropical timber forest tree.</title>
        <authorList>
            <person name="Silva-Junior O.B."/>
            <person name="Grattapaglia D."/>
            <person name="Novaes E."/>
            <person name="Collevatti R.G."/>
        </authorList>
    </citation>
    <scope>NUCLEOTIDE SEQUENCE [LARGE SCALE GENOMIC DNA]</scope>
    <source>
        <strain evidence="2">cv. UFG-1</strain>
    </source>
</reference>
<evidence type="ECO:0000313" key="1">
    <source>
        <dbReference type="EMBL" id="PIN09692.1"/>
    </source>
</evidence>
<dbReference type="InterPro" id="IPR036392">
    <property type="entry name" value="PLAT/LH2_dom_sf"/>
</dbReference>
<dbReference type="EMBL" id="NKXS01003467">
    <property type="protein sequence ID" value="PIN09692.1"/>
    <property type="molecule type" value="Genomic_DNA"/>
</dbReference>